<dbReference type="CDD" id="cd05233">
    <property type="entry name" value="SDR_c"/>
    <property type="match status" value="1"/>
</dbReference>
<dbReference type="PRINTS" id="PR00081">
    <property type="entry name" value="GDHRDH"/>
</dbReference>
<protein>
    <submittedName>
        <fullName evidence="3">3-oxoacyl-[acyl-carrier-protein] reductase FabG</fullName>
        <ecNumber evidence="3">1.1.1.100</ecNumber>
    </submittedName>
</protein>
<dbReference type="PROSITE" id="PS00061">
    <property type="entry name" value="ADH_SHORT"/>
    <property type="match status" value="1"/>
</dbReference>
<dbReference type="Pfam" id="PF13561">
    <property type="entry name" value="adh_short_C2"/>
    <property type="match status" value="1"/>
</dbReference>
<comment type="similarity">
    <text evidence="1">Belongs to the short-chain dehydrogenases/reductases (SDR) family.</text>
</comment>
<sequence>MPDRFAGKTAVVTGAGSGIGRAIALALVSEGAQVVANDLRPDGLVSLAQESGTDRVVRIVGDTADPATADALVEAALEASGRLDVVVNNAGIHKILPAEEISVQMWRETIDVNLNGYFYVARAAVRPMIRQRSGAILNIASTAGVGAALSSAAYVASKHAVVGLTKALAVDWARYGIRVNAIGPGLTRSTIVDRYEADAPELFAQRKARIPLGREARASEQAASALFLLSDESGYTTGQTLVIDGGGHALYSGYQALPLVTD</sequence>
<dbReference type="HOGENOM" id="CLU_010194_1_0_11"/>
<dbReference type="eggNOG" id="COG1028">
    <property type="taxonomic scope" value="Bacteria"/>
</dbReference>
<dbReference type="InterPro" id="IPR020904">
    <property type="entry name" value="Sc_DH/Rdtase_CS"/>
</dbReference>
<dbReference type="KEGG" id="nno:NONO_c27380"/>
<evidence type="ECO:0000313" key="3">
    <source>
        <dbReference type="EMBL" id="AHH17530.1"/>
    </source>
</evidence>
<dbReference type="PANTHER" id="PTHR42760">
    <property type="entry name" value="SHORT-CHAIN DEHYDROGENASES/REDUCTASES FAMILY MEMBER"/>
    <property type="match status" value="1"/>
</dbReference>
<dbReference type="EC" id="1.1.1.100" evidence="3"/>
<dbReference type="STRING" id="1415166.NONO_c27380"/>
<dbReference type="SUPFAM" id="SSF51735">
    <property type="entry name" value="NAD(P)-binding Rossmann-fold domains"/>
    <property type="match status" value="1"/>
</dbReference>
<dbReference type="PANTHER" id="PTHR42760:SF115">
    <property type="entry name" value="3-OXOACYL-[ACYL-CARRIER-PROTEIN] REDUCTASE FABG"/>
    <property type="match status" value="1"/>
</dbReference>
<evidence type="ECO:0000313" key="4">
    <source>
        <dbReference type="Proteomes" id="UP000019150"/>
    </source>
</evidence>
<dbReference type="Proteomes" id="UP000019150">
    <property type="component" value="Chromosome"/>
</dbReference>
<proteinExistence type="inferred from homology"/>
<dbReference type="EMBL" id="CP006850">
    <property type="protein sequence ID" value="AHH17530.1"/>
    <property type="molecule type" value="Genomic_DNA"/>
</dbReference>
<dbReference type="FunFam" id="3.40.50.720:FF:000084">
    <property type="entry name" value="Short-chain dehydrogenase reductase"/>
    <property type="match status" value="1"/>
</dbReference>
<dbReference type="RefSeq" id="WP_025348999.1">
    <property type="nucleotide sequence ID" value="NZ_CP006850.1"/>
</dbReference>
<accession>W5TDW1</accession>
<evidence type="ECO:0000256" key="2">
    <source>
        <dbReference type="ARBA" id="ARBA00023002"/>
    </source>
</evidence>
<dbReference type="GO" id="GO:0004316">
    <property type="term" value="F:3-oxoacyl-[acyl-carrier-protein] reductase (NADPH) activity"/>
    <property type="evidence" value="ECO:0007669"/>
    <property type="project" value="UniProtKB-EC"/>
</dbReference>
<reference evidence="3 4" key="1">
    <citation type="journal article" date="2014" name="Appl. Environ. Microbiol.">
        <title>Insights into the Microbial Degradation of Rubber and Gutta-Percha by Analysis of the Complete Genome of Nocardia nova SH22a.</title>
        <authorList>
            <person name="Luo Q."/>
            <person name="Hiessl S."/>
            <person name="Poehlein A."/>
            <person name="Daniel R."/>
            <person name="Steinbuchel A."/>
        </authorList>
    </citation>
    <scope>NUCLEOTIDE SEQUENCE [LARGE SCALE GENOMIC DNA]</scope>
    <source>
        <strain evidence="3">SH22a</strain>
    </source>
</reference>
<dbReference type="PATRIC" id="fig|1415166.3.peg.2807"/>
<dbReference type="AlphaFoldDB" id="W5TDW1"/>
<dbReference type="InterPro" id="IPR002347">
    <property type="entry name" value="SDR_fam"/>
</dbReference>
<dbReference type="NCBIfam" id="NF005559">
    <property type="entry name" value="PRK07231.1"/>
    <property type="match status" value="1"/>
</dbReference>
<dbReference type="OrthoDB" id="286404at2"/>
<evidence type="ECO:0000256" key="1">
    <source>
        <dbReference type="ARBA" id="ARBA00006484"/>
    </source>
</evidence>
<dbReference type="Gene3D" id="3.40.50.720">
    <property type="entry name" value="NAD(P)-binding Rossmann-like Domain"/>
    <property type="match status" value="1"/>
</dbReference>
<dbReference type="PRINTS" id="PR00080">
    <property type="entry name" value="SDRFAMILY"/>
</dbReference>
<organism evidence="3 4">
    <name type="scientific">Nocardia nova SH22a</name>
    <dbReference type="NCBI Taxonomy" id="1415166"/>
    <lineage>
        <taxon>Bacteria</taxon>
        <taxon>Bacillati</taxon>
        <taxon>Actinomycetota</taxon>
        <taxon>Actinomycetes</taxon>
        <taxon>Mycobacteriales</taxon>
        <taxon>Nocardiaceae</taxon>
        <taxon>Nocardia</taxon>
    </lineage>
</organism>
<keyword evidence="4" id="KW-1185">Reference proteome</keyword>
<name>W5TDW1_9NOCA</name>
<keyword evidence="2 3" id="KW-0560">Oxidoreductase</keyword>
<gene>
    <name evidence="3" type="primary">fabG8</name>
    <name evidence="3" type="ORF">NONO_c27380</name>
</gene>
<dbReference type="InterPro" id="IPR036291">
    <property type="entry name" value="NAD(P)-bd_dom_sf"/>
</dbReference>